<feature type="region of interest" description="Disordered" evidence="2">
    <location>
        <begin position="304"/>
        <end position="358"/>
    </location>
</feature>
<evidence type="ECO:0000256" key="2">
    <source>
        <dbReference type="SAM" id="MobiDB-lite"/>
    </source>
</evidence>
<dbReference type="InParanoid" id="I7MFQ1"/>
<organism evidence="3 4">
    <name type="scientific">Tetrahymena thermophila (strain SB210)</name>
    <dbReference type="NCBI Taxonomy" id="312017"/>
    <lineage>
        <taxon>Eukaryota</taxon>
        <taxon>Sar</taxon>
        <taxon>Alveolata</taxon>
        <taxon>Ciliophora</taxon>
        <taxon>Intramacronucleata</taxon>
        <taxon>Oligohymenophorea</taxon>
        <taxon>Hymenostomatida</taxon>
        <taxon>Tetrahymenina</taxon>
        <taxon>Tetrahymenidae</taxon>
        <taxon>Tetrahymena</taxon>
    </lineage>
</organism>
<reference evidence="4" key="1">
    <citation type="journal article" date="2006" name="PLoS Biol.">
        <title>Macronuclear genome sequence of the ciliate Tetrahymena thermophila, a model eukaryote.</title>
        <authorList>
            <person name="Eisen J.A."/>
            <person name="Coyne R.S."/>
            <person name="Wu M."/>
            <person name="Wu D."/>
            <person name="Thiagarajan M."/>
            <person name="Wortman J.R."/>
            <person name="Badger J.H."/>
            <person name="Ren Q."/>
            <person name="Amedeo P."/>
            <person name="Jones K.M."/>
            <person name="Tallon L.J."/>
            <person name="Delcher A.L."/>
            <person name="Salzberg S.L."/>
            <person name="Silva J.C."/>
            <person name="Haas B.J."/>
            <person name="Majoros W.H."/>
            <person name="Farzad M."/>
            <person name="Carlton J.M."/>
            <person name="Smith R.K. Jr."/>
            <person name="Garg J."/>
            <person name="Pearlman R.E."/>
            <person name="Karrer K.M."/>
            <person name="Sun L."/>
            <person name="Manning G."/>
            <person name="Elde N.C."/>
            <person name="Turkewitz A.P."/>
            <person name="Asai D.J."/>
            <person name="Wilkes D.E."/>
            <person name="Wang Y."/>
            <person name="Cai H."/>
            <person name="Collins K."/>
            <person name="Stewart B.A."/>
            <person name="Lee S.R."/>
            <person name="Wilamowska K."/>
            <person name="Weinberg Z."/>
            <person name="Ruzzo W.L."/>
            <person name="Wloga D."/>
            <person name="Gaertig J."/>
            <person name="Frankel J."/>
            <person name="Tsao C.-C."/>
            <person name="Gorovsky M.A."/>
            <person name="Keeling P.J."/>
            <person name="Waller R.F."/>
            <person name="Patron N.J."/>
            <person name="Cherry J.M."/>
            <person name="Stover N.A."/>
            <person name="Krieger C.J."/>
            <person name="del Toro C."/>
            <person name="Ryder H.F."/>
            <person name="Williamson S.C."/>
            <person name="Barbeau R.A."/>
            <person name="Hamilton E.P."/>
            <person name="Orias E."/>
        </authorList>
    </citation>
    <scope>NUCLEOTIDE SEQUENCE [LARGE SCALE GENOMIC DNA]</scope>
    <source>
        <strain evidence="4">SB210</strain>
    </source>
</reference>
<dbReference type="RefSeq" id="XP_001031781.2">
    <property type="nucleotide sequence ID" value="XM_001031781.2"/>
</dbReference>
<sequence length="964" mass="112356">MITVDTIKHKRQERVMKSMTTTSLNSKKIEIPNNIREILRSVNSRIDVEQEAKRDVINKIENNEMNTIKFYDIMQVDNLGKKKGKGNFKSRRYPSDLALIRGTKFFSKPNYSNFEQSQLKQLKNSPGKLLLMSEIYSQLEENFENEDEEYDGQNANQDASKIQDFSNISVIKGRNATFLPSINQSSLTIDGVQHKDTKLEKEIEGLDHWYKGVKQWKKQQEKQQQDQQTLQTGTIEQSKQKQSRFFPRSKSRKLTREEQQQQQEEDDKEELLSPKKINERMKNFTQKNKDSVLLIAKKQFAELQNSREFSSSQPMTPESKKISNSALNNSRINLVNLLKNNPSSDEDTRKNSQNFRQRSDSIKDIFSNVVKEINEQTKVDDIPSNIRDIKNTVLKYVNDVPNLHTKEDSAFKKEDLTPEGIKRILQTFYSIDPDNESTMNMVEKAKNYEKISNLVEQKLLENLRDSEALITNKSNTVRILRLENHTIMKKMRQIKELSAKLQADIKEITVPNQNKEEQLLDPTVQKAPDIKKISLDSQPNTPMLPNKKGMNLSNMTTSNRSALIESVMAHTSRIHEIERENQILKESYQKFELKQHYNSEIIQSIEDQINQKRKDFKQLTKAKRTFLYEILKYGKDSRNEGLSWIIRAIQNLGEKVFDTHLPDFLDSKAKDFLLQKSQKIQEIQEIQTLQNVSLDIYKTNMSINDHMKTVDMPDQTIGDVSMIGNQNNISILSGLNKSQQNNLTLPSIKQNDNSKFNQSFSQVNVEKIKHEETLDLRKKIMTNLHQMFEGLSSEELGSLEKTIDQLHATKLTTNDIIYNETKKKIKTLLNTSMPDLNKKNQNSFNSQTQNQQPSANITNFLDNLEHEQIKLNHKIVLYENSTMLNKYDSREQFIQEYELLSKRLREKEKQLKQLEDKELIRVIKEYDYKNYEKRFGVKCGLVLSTLLGSVRADREIIKNGMNKR</sequence>
<dbReference type="KEGG" id="tet:TTHERM_00723030"/>
<dbReference type="OrthoDB" id="313531at2759"/>
<name>I7MFQ1_TETTS</name>
<gene>
    <name evidence="3" type="ORF">TTHERM_00723030</name>
</gene>
<evidence type="ECO:0000256" key="1">
    <source>
        <dbReference type="SAM" id="Coils"/>
    </source>
</evidence>
<feature type="region of interest" description="Disordered" evidence="2">
    <location>
        <begin position="534"/>
        <end position="553"/>
    </location>
</feature>
<proteinExistence type="predicted"/>
<feature type="compositionally biased region" description="Polar residues" evidence="2">
    <location>
        <begin position="304"/>
        <end position="343"/>
    </location>
</feature>
<feature type="coiled-coil region" evidence="1">
    <location>
        <begin position="574"/>
        <end position="622"/>
    </location>
</feature>
<evidence type="ECO:0000313" key="3">
    <source>
        <dbReference type="EMBL" id="EAR84118.2"/>
    </source>
</evidence>
<keyword evidence="1" id="KW-0175">Coiled coil</keyword>
<protein>
    <submittedName>
        <fullName evidence="3">Uncharacterized protein</fullName>
    </submittedName>
</protein>
<feature type="coiled-coil region" evidence="1">
    <location>
        <begin position="890"/>
        <end position="917"/>
    </location>
</feature>
<evidence type="ECO:0000313" key="4">
    <source>
        <dbReference type="Proteomes" id="UP000009168"/>
    </source>
</evidence>
<keyword evidence="4" id="KW-1185">Reference proteome</keyword>
<dbReference type="eggNOG" id="ENOG502SP6U">
    <property type="taxonomic scope" value="Eukaryota"/>
</dbReference>
<accession>I7MFQ1</accession>
<dbReference type="AlphaFoldDB" id="I7MFQ1"/>
<dbReference type="Proteomes" id="UP000009168">
    <property type="component" value="Unassembled WGS sequence"/>
</dbReference>
<dbReference type="EMBL" id="GG662432">
    <property type="protein sequence ID" value="EAR84118.2"/>
    <property type="molecule type" value="Genomic_DNA"/>
</dbReference>
<feature type="region of interest" description="Disordered" evidence="2">
    <location>
        <begin position="220"/>
        <end position="276"/>
    </location>
</feature>
<dbReference type="STRING" id="312017.I7MFQ1"/>
<dbReference type="GeneID" id="7833897"/>